<evidence type="ECO:0000313" key="2">
    <source>
        <dbReference type="Proteomes" id="UP001164746"/>
    </source>
</evidence>
<dbReference type="InterPro" id="IPR011050">
    <property type="entry name" value="Pectin_lyase_fold/virulence"/>
</dbReference>
<name>A0ABY7GED6_MYAAR</name>
<organism evidence="1 2">
    <name type="scientific">Mya arenaria</name>
    <name type="common">Soft-shell clam</name>
    <dbReference type="NCBI Taxonomy" id="6604"/>
    <lineage>
        <taxon>Eukaryota</taxon>
        <taxon>Metazoa</taxon>
        <taxon>Spiralia</taxon>
        <taxon>Lophotrochozoa</taxon>
        <taxon>Mollusca</taxon>
        <taxon>Bivalvia</taxon>
        <taxon>Autobranchia</taxon>
        <taxon>Heteroconchia</taxon>
        <taxon>Euheterodonta</taxon>
        <taxon>Imparidentia</taxon>
        <taxon>Neoheterodontei</taxon>
        <taxon>Myida</taxon>
        <taxon>Myoidea</taxon>
        <taxon>Myidae</taxon>
        <taxon>Mya</taxon>
    </lineage>
</organism>
<dbReference type="PANTHER" id="PTHR36453:SF1">
    <property type="entry name" value="RIGHT HANDED BETA HELIX DOMAIN-CONTAINING PROTEIN"/>
    <property type="match status" value="1"/>
</dbReference>
<dbReference type="EMBL" id="CP111028">
    <property type="protein sequence ID" value="WAR31491.1"/>
    <property type="molecule type" value="Genomic_DNA"/>
</dbReference>
<feature type="non-terminal residue" evidence="1">
    <location>
        <position position="230"/>
    </location>
</feature>
<dbReference type="PANTHER" id="PTHR36453">
    <property type="entry name" value="SECRETED PROTEIN-RELATED"/>
    <property type="match status" value="1"/>
</dbReference>
<proteinExistence type="predicted"/>
<evidence type="ECO:0008006" key="3">
    <source>
        <dbReference type="Google" id="ProtNLM"/>
    </source>
</evidence>
<protein>
    <recommendedName>
        <fullName evidence="3">Periplasmic copper-binding protein NosD beta helix domain-containing protein</fullName>
    </recommendedName>
</protein>
<sequence length="230" mass="26583">MPQLSGNLTKWPSFKLLSRYSADQHASFCSQRRCVSKMIKDLKWMTLEQRRRHSRLHMIYKINENCVYINADIYLRKGDARTTGYHRLYQERITDQTLANTFFSRTGNDIVMEFNHVHHTCMNASDCGAFHTGRDWTTRGNVIRNNLVHDNLRLVPGADVRGVMLDDQSSSTHITNNVFFNNDVHVNIGGGRDNVVSGNVMYGAERFSMQVDGRGLGRDDYKDFINHRLH</sequence>
<keyword evidence="2" id="KW-1185">Reference proteome</keyword>
<dbReference type="Proteomes" id="UP001164746">
    <property type="component" value="Chromosome 17"/>
</dbReference>
<gene>
    <name evidence="1" type="ORF">MAR_034033</name>
</gene>
<dbReference type="InterPro" id="IPR012334">
    <property type="entry name" value="Pectin_lyas_fold"/>
</dbReference>
<dbReference type="SUPFAM" id="SSF51126">
    <property type="entry name" value="Pectin lyase-like"/>
    <property type="match status" value="1"/>
</dbReference>
<accession>A0ABY7GED6</accession>
<reference evidence="1" key="1">
    <citation type="submission" date="2022-11" db="EMBL/GenBank/DDBJ databases">
        <title>Centuries of genome instability and evolution in soft-shell clam transmissible cancer (bioRxiv).</title>
        <authorList>
            <person name="Hart S.F.M."/>
            <person name="Yonemitsu M.A."/>
            <person name="Giersch R.M."/>
            <person name="Beal B.F."/>
            <person name="Arriagada G."/>
            <person name="Davis B.W."/>
            <person name="Ostrander E.A."/>
            <person name="Goff S.P."/>
            <person name="Metzger M.J."/>
        </authorList>
    </citation>
    <scope>NUCLEOTIDE SEQUENCE</scope>
    <source>
        <strain evidence="1">MELC-2E11</strain>
        <tissue evidence="1">Siphon/mantle</tissue>
    </source>
</reference>
<evidence type="ECO:0000313" key="1">
    <source>
        <dbReference type="EMBL" id="WAR31491.1"/>
    </source>
</evidence>
<dbReference type="Gene3D" id="2.160.20.10">
    <property type="entry name" value="Single-stranded right-handed beta-helix, Pectin lyase-like"/>
    <property type="match status" value="1"/>
</dbReference>